<evidence type="ECO:0000256" key="1">
    <source>
        <dbReference type="ARBA" id="ARBA00009481"/>
    </source>
</evidence>
<comment type="similarity">
    <text evidence="1">Belongs to the glycosyltransferase group 1 family. Glycosyltransferase 4 subfamily.</text>
</comment>
<sequence>MSPPSLGAPAPPVPDSAPTEAPEERASQPGAAGIAPWGGRAGCIGYVAKMFPRISETFILEEILALRRRGVPVKIYSLLPPVRDARMHPEAAALLPDVEILPGGDRIDLRMALADLLRCMRVRPSGTAKLVLRAMLRPGERSFRRLARGAALAVRMRRDRVAHLHAAWAHAPASAARIASRLTGIPWSMGAHAKDIHLSDPDSLAKKVAAARFTIACSAANHDLLAALAPRDQSGNREGELLLIHHGVDAGYFTPKSRRVLGAHDATATPVILSVGRLVPKKGFDYLLQAAARLKQRGLAFRLQIVGDGPQRRHLEETIERLGLREEVVLRGMLVRHKVRAALRRATCFVLACRVAEDGDRDGIPNTVAEAMASGLPVVATRLPGIEEIVRDGENGLLVPPDDPEALADALASLLGDRERAGRLGERARTHIAEAFDARPAGERRARRFERALGIERVLYLSGDRGVPVRGDKGASVHVRSVVEALGALGVEARILTTRAGPAEGPAVAAAVVETRSEGAWRASVERWARWTRGGPALERALLRLLDNLWLCATARRLTATWRPDVIYERYALTSFAGAWLASFLRVPFVLEVNAPLAREEAAYRGLRLGALARWAEGWLFRRADRLVVVSWALYDHALRLGARHERILVLPNAVDPERFRAPGDGEGVRRRMDLDGRFVVGFCGSLKPWHGVHHLLTAAARAASEAPELTLLIVGDGPQRGELERQANDLGLTPRVRFAGSVPHEAVPDYLAACDVLTAPYEPMEGFYFSPLKVAEYLASGRPVVASAVGELRHALGGEPSVTLAPPGDADALGRILARHACQGSRARVQAPRSRVWTWNDVVRRTLAAAEQDRRRLWSWDDRPEAVMACVLEEFPGTAGLARLLALERLGARLVVFAASVAREAQPPRTLECLGASVRVVTGAGGVGAITLAVSQARCLVRAPRAYLGRLLRALRRGGLSRFAMAAWIAEQARANGTACFLAGADTDARLTADAAALAEIPQEDTPPTIGGSPPGRPA</sequence>
<evidence type="ECO:0000256" key="3">
    <source>
        <dbReference type="ARBA" id="ARBA00022679"/>
    </source>
</evidence>
<dbReference type="Pfam" id="PF13692">
    <property type="entry name" value="Glyco_trans_1_4"/>
    <property type="match status" value="2"/>
</dbReference>
<name>A0A538TG64_UNCEI</name>
<dbReference type="CDD" id="cd03811">
    <property type="entry name" value="GT4_GT28_WabH-like"/>
    <property type="match status" value="1"/>
</dbReference>
<proteinExistence type="inferred from homology"/>
<evidence type="ECO:0000313" key="7">
    <source>
        <dbReference type="Proteomes" id="UP000316609"/>
    </source>
</evidence>
<accession>A0A538TG64</accession>
<evidence type="ECO:0000256" key="4">
    <source>
        <dbReference type="SAM" id="MobiDB-lite"/>
    </source>
</evidence>
<evidence type="ECO:0000259" key="5">
    <source>
        <dbReference type="Pfam" id="PF13579"/>
    </source>
</evidence>
<dbReference type="Proteomes" id="UP000316609">
    <property type="component" value="Unassembled WGS sequence"/>
</dbReference>
<dbReference type="InterPro" id="IPR028098">
    <property type="entry name" value="Glyco_trans_4-like_N"/>
</dbReference>
<dbReference type="PANTHER" id="PTHR12526">
    <property type="entry name" value="GLYCOSYLTRANSFERASE"/>
    <property type="match status" value="1"/>
</dbReference>
<keyword evidence="2" id="KW-0328">Glycosyltransferase</keyword>
<feature type="region of interest" description="Disordered" evidence="4">
    <location>
        <begin position="1001"/>
        <end position="1020"/>
    </location>
</feature>
<comment type="caution">
    <text evidence="6">The sequence shown here is derived from an EMBL/GenBank/DDBJ whole genome shotgun (WGS) entry which is preliminary data.</text>
</comment>
<dbReference type="EMBL" id="VBOY01000128">
    <property type="protein sequence ID" value="TMQ62586.1"/>
    <property type="molecule type" value="Genomic_DNA"/>
</dbReference>
<dbReference type="GO" id="GO:0016757">
    <property type="term" value="F:glycosyltransferase activity"/>
    <property type="evidence" value="ECO:0007669"/>
    <property type="project" value="UniProtKB-KW"/>
</dbReference>
<evidence type="ECO:0000256" key="2">
    <source>
        <dbReference type="ARBA" id="ARBA00022676"/>
    </source>
</evidence>
<organism evidence="6 7">
    <name type="scientific">Eiseniibacteriota bacterium</name>
    <dbReference type="NCBI Taxonomy" id="2212470"/>
    <lineage>
        <taxon>Bacteria</taxon>
        <taxon>Candidatus Eiseniibacteriota</taxon>
    </lineage>
</organism>
<dbReference type="AlphaFoldDB" id="A0A538TG64"/>
<feature type="region of interest" description="Disordered" evidence="4">
    <location>
        <begin position="1"/>
        <end position="34"/>
    </location>
</feature>
<gene>
    <name evidence="6" type="ORF">E6K78_11445</name>
</gene>
<evidence type="ECO:0000313" key="6">
    <source>
        <dbReference type="EMBL" id="TMQ62586.1"/>
    </source>
</evidence>
<protein>
    <submittedName>
        <fullName evidence="6">Glycosyltransferase</fullName>
    </submittedName>
</protein>
<reference evidence="6 7" key="1">
    <citation type="journal article" date="2019" name="Nat. Microbiol.">
        <title>Mediterranean grassland soil C-N compound turnover is dependent on rainfall and depth, and is mediated by genomically divergent microorganisms.</title>
        <authorList>
            <person name="Diamond S."/>
            <person name="Andeer P.F."/>
            <person name="Li Z."/>
            <person name="Crits-Christoph A."/>
            <person name="Burstein D."/>
            <person name="Anantharaman K."/>
            <person name="Lane K.R."/>
            <person name="Thomas B.C."/>
            <person name="Pan C."/>
            <person name="Northen T.R."/>
            <person name="Banfield J.F."/>
        </authorList>
    </citation>
    <scope>NUCLEOTIDE SEQUENCE [LARGE SCALE GENOMIC DNA]</scope>
    <source>
        <strain evidence="6">WS_8</strain>
    </source>
</reference>
<dbReference type="Gene3D" id="3.40.50.2000">
    <property type="entry name" value="Glycogen Phosphorylase B"/>
    <property type="match status" value="4"/>
</dbReference>
<dbReference type="PANTHER" id="PTHR12526:SF640">
    <property type="entry name" value="COLANIC ACID BIOSYNTHESIS GLYCOSYLTRANSFERASE WCAL-RELATED"/>
    <property type="match status" value="1"/>
</dbReference>
<feature type="domain" description="Glycosyltransferase subfamily 4-like N-terminal" evidence="5">
    <location>
        <begin position="474"/>
        <end position="653"/>
    </location>
</feature>
<dbReference type="SUPFAM" id="SSF53756">
    <property type="entry name" value="UDP-Glycosyltransferase/glycogen phosphorylase"/>
    <property type="match status" value="2"/>
</dbReference>
<keyword evidence="3 6" id="KW-0808">Transferase</keyword>
<dbReference type="Pfam" id="PF13579">
    <property type="entry name" value="Glyco_trans_4_4"/>
    <property type="match status" value="1"/>
</dbReference>